<evidence type="ECO:0008006" key="3">
    <source>
        <dbReference type="Google" id="ProtNLM"/>
    </source>
</evidence>
<dbReference type="EMBL" id="MT144927">
    <property type="protein sequence ID" value="QJI01487.1"/>
    <property type="molecule type" value="Genomic_DNA"/>
</dbReference>
<dbReference type="EMBL" id="MT144187">
    <property type="protein sequence ID" value="QJA50302.1"/>
    <property type="molecule type" value="Genomic_DNA"/>
</dbReference>
<organism evidence="1">
    <name type="scientific">viral metagenome</name>
    <dbReference type="NCBI Taxonomy" id="1070528"/>
    <lineage>
        <taxon>unclassified sequences</taxon>
        <taxon>metagenomes</taxon>
        <taxon>organismal metagenomes</taxon>
    </lineage>
</organism>
<gene>
    <name evidence="1" type="ORF">TM448A01705_0002</name>
    <name evidence="2" type="ORF">TM448B02577_0005</name>
</gene>
<name>A0A6H1ZS61_9ZZZZ</name>
<accession>A0A6H1ZS61</accession>
<dbReference type="AlphaFoldDB" id="A0A6H1ZS61"/>
<evidence type="ECO:0000313" key="1">
    <source>
        <dbReference type="EMBL" id="QJA50302.1"/>
    </source>
</evidence>
<evidence type="ECO:0000313" key="2">
    <source>
        <dbReference type="EMBL" id="QJI01487.1"/>
    </source>
</evidence>
<proteinExistence type="predicted"/>
<sequence>MKQTICDTHNKIILILNKTGEEMLKNKESLADDKKMRMYALAIRSIGGVNGLIKEANKKALVMEEALRLRKMEMQKAGIEGMYQEKKKKMKDAGFFSGNATFL</sequence>
<protein>
    <recommendedName>
        <fullName evidence="3">Terminase</fullName>
    </recommendedName>
</protein>
<reference evidence="1" key="1">
    <citation type="submission" date="2020-03" db="EMBL/GenBank/DDBJ databases">
        <title>The deep terrestrial virosphere.</title>
        <authorList>
            <person name="Holmfeldt K."/>
            <person name="Nilsson E."/>
            <person name="Simone D."/>
            <person name="Lopez-Fernandez M."/>
            <person name="Wu X."/>
            <person name="de Brujin I."/>
            <person name="Lundin D."/>
            <person name="Andersson A."/>
            <person name="Bertilsson S."/>
            <person name="Dopson M."/>
        </authorList>
    </citation>
    <scope>NUCLEOTIDE SEQUENCE</scope>
    <source>
        <strain evidence="1">TM448A01705</strain>
        <strain evidence="2">TM448B02577</strain>
    </source>
</reference>